<evidence type="ECO:0000256" key="4">
    <source>
        <dbReference type="ARBA" id="ARBA00023277"/>
    </source>
</evidence>
<feature type="binding site" evidence="7">
    <location>
        <begin position="300"/>
        <end position="302"/>
    </location>
    <ligand>
        <name>substrate</name>
    </ligand>
</feature>
<dbReference type="OrthoDB" id="9776488at2"/>
<evidence type="ECO:0000256" key="2">
    <source>
        <dbReference type="ARBA" id="ARBA00022723"/>
    </source>
</evidence>
<dbReference type="PANTHER" id="PTHR11113:SF14">
    <property type="entry name" value="N-ACETYLGLUCOSAMINE-6-PHOSPHATE DEACETYLASE"/>
    <property type="match status" value="1"/>
</dbReference>
<sequence>MRYLLRNCTFYTGTAVLTQHALLVENGKIGAFLPDAPGLPTDGPVVDGRGLSVAPGLLDLQIYGAAGQLFSVAPGLEALEALAQHTFRHGTTGFMATMPTNSWQMMRAALEVGREFQRQYPALGLLGIHLEGPYINPVKKGAHKEEFIHAPTVAEIDELLKLADGVLKIMTLAPEVATPAVVARLREAGVVLSAGHSNATYAQAAAGFREGFTAATHLFNAMSALQGREPGMVGAIYDAAEAHASIIADDIHCDFAAVRISQKILGERLFLITDAVTDSTHGAYRFQLRHDHYVDEQGILGGSALTMPQAVRNCVEHVGLSLEESLRMATLYPARVIGLDDRLGQLREGYAADFFLFDADLQVHATARQGELHWHQA</sequence>
<feature type="domain" description="Amidohydrolase-related" evidence="9">
    <location>
        <begin position="53"/>
        <end position="361"/>
    </location>
</feature>
<feature type="binding site" evidence="8">
    <location>
        <position position="217"/>
    </location>
    <ligand>
        <name>Zn(2+)</name>
        <dbReference type="ChEBI" id="CHEBI:29105"/>
    </ligand>
</feature>
<dbReference type="EMBL" id="SRKZ01000001">
    <property type="protein sequence ID" value="TGD83096.1"/>
    <property type="molecule type" value="Genomic_DNA"/>
</dbReference>
<evidence type="ECO:0000313" key="11">
    <source>
        <dbReference type="Proteomes" id="UP000298284"/>
    </source>
</evidence>
<comment type="similarity">
    <text evidence="1 5">Belongs to the metallo-dependent hydrolases superfamily. NagA family.</text>
</comment>
<dbReference type="PIRSF" id="PIRSF038994">
    <property type="entry name" value="NagA"/>
    <property type="match status" value="1"/>
</dbReference>
<dbReference type="Proteomes" id="UP000298284">
    <property type="component" value="Unassembled WGS sequence"/>
</dbReference>
<dbReference type="CDD" id="cd00854">
    <property type="entry name" value="NagA"/>
    <property type="match status" value="1"/>
</dbReference>
<dbReference type="Gene3D" id="3.20.20.140">
    <property type="entry name" value="Metal-dependent hydrolases"/>
    <property type="match status" value="1"/>
</dbReference>
<dbReference type="Pfam" id="PF22643">
    <property type="entry name" value="NagA_N"/>
    <property type="match status" value="1"/>
</dbReference>
<dbReference type="SUPFAM" id="SSF51338">
    <property type="entry name" value="Composite domain of metallo-dependent hydrolases"/>
    <property type="match status" value="1"/>
</dbReference>
<keyword evidence="4 5" id="KW-0119">Carbohydrate metabolism</keyword>
<protein>
    <submittedName>
        <fullName evidence="10">N-acetylglucosamine-6-phosphate deacetylase</fullName>
        <ecNumber evidence="10">3.5.1.25</ecNumber>
    </submittedName>
</protein>
<keyword evidence="11" id="KW-1185">Reference proteome</keyword>
<proteinExistence type="inferred from homology"/>
<evidence type="ECO:0000256" key="5">
    <source>
        <dbReference type="PIRNR" id="PIRNR038994"/>
    </source>
</evidence>
<dbReference type="InterPro" id="IPR006680">
    <property type="entry name" value="Amidohydro-rel"/>
</dbReference>
<feature type="binding site" evidence="8">
    <location>
        <position position="131"/>
    </location>
    <ligand>
        <name>Zn(2+)</name>
        <dbReference type="ChEBI" id="CHEBI:29105"/>
    </ligand>
</feature>
<evidence type="ECO:0000256" key="7">
    <source>
        <dbReference type="PIRSR" id="PIRSR038994-2"/>
    </source>
</evidence>
<feature type="active site" description="Proton donor/acceptor" evidence="6">
    <location>
        <position position="274"/>
    </location>
</feature>
<keyword evidence="3 5" id="KW-0378">Hydrolase</keyword>
<dbReference type="AlphaFoldDB" id="A0A4Z0MUV1"/>
<dbReference type="RefSeq" id="WP_135529248.1">
    <property type="nucleotide sequence ID" value="NZ_SRKZ01000001.1"/>
</dbReference>
<evidence type="ECO:0000313" key="10">
    <source>
        <dbReference type="EMBL" id="TGD83096.1"/>
    </source>
</evidence>
<comment type="caution">
    <text evidence="10">The sequence shown here is derived from an EMBL/GenBank/DDBJ whole genome shotgun (WGS) entry which is preliminary data.</text>
</comment>
<dbReference type="SUPFAM" id="SSF51556">
    <property type="entry name" value="Metallo-dependent hydrolases"/>
    <property type="match status" value="1"/>
</dbReference>
<name>A0A4Z0MUV1_9BACT</name>
<evidence type="ECO:0000259" key="9">
    <source>
        <dbReference type="Pfam" id="PF01979"/>
    </source>
</evidence>
<dbReference type="GO" id="GO:0046872">
    <property type="term" value="F:metal ion binding"/>
    <property type="evidence" value="ECO:0007669"/>
    <property type="project" value="UniProtKB-KW"/>
</dbReference>
<reference evidence="10 11" key="1">
    <citation type="submission" date="2019-04" db="EMBL/GenBank/DDBJ databases">
        <authorList>
            <person name="Feng G."/>
            <person name="Zhang J."/>
            <person name="Zhu H."/>
        </authorList>
    </citation>
    <scope>NUCLEOTIDE SEQUENCE [LARGE SCALE GENOMIC DNA]</scope>
    <source>
        <strain evidence="10 11">JCM 19491</strain>
    </source>
</reference>
<evidence type="ECO:0000256" key="3">
    <source>
        <dbReference type="ARBA" id="ARBA00022801"/>
    </source>
</evidence>
<gene>
    <name evidence="10" type="primary">nagA</name>
    <name evidence="10" type="ORF">EU557_04770</name>
</gene>
<feature type="binding site" evidence="7">
    <location>
        <position position="252"/>
    </location>
    <ligand>
        <name>substrate</name>
    </ligand>
</feature>
<organism evidence="10 11">
    <name type="scientific">Hymenobacter wooponensis</name>
    <dbReference type="NCBI Taxonomy" id="1525360"/>
    <lineage>
        <taxon>Bacteria</taxon>
        <taxon>Pseudomonadati</taxon>
        <taxon>Bacteroidota</taxon>
        <taxon>Cytophagia</taxon>
        <taxon>Cytophagales</taxon>
        <taxon>Hymenobacteraceae</taxon>
        <taxon>Hymenobacter</taxon>
    </lineage>
</organism>
<dbReference type="PANTHER" id="PTHR11113">
    <property type="entry name" value="N-ACETYLGLUCOSAMINE-6-PHOSPHATE DEACETYLASE"/>
    <property type="match status" value="1"/>
</dbReference>
<dbReference type="Pfam" id="PF01979">
    <property type="entry name" value="Amidohydro_1"/>
    <property type="match status" value="1"/>
</dbReference>
<evidence type="ECO:0000256" key="6">
    <source>
        <dbReference type="PIRSR" id="PIRSR038994-1"/>
    </source>
</evidence>
<feature type="binding site" evidence="7">
    <location>
        <position position="228"/>
    </location>
    <ligand>
        <name>substrate</name>
    </ligand>
</feature>
<feature type="binding site" evidence="7">
    <location>
        <position position="142"/>
    </location>
    <ligand>
        <name>substrate</name>
    </ligand>
</feature>
<feature type="binding site" evidence="7">
    <location>
        <begin position="220"/>
        <end position="221"/>
    </location>
    <ligand>
        <name>substrate</name>
    </ligand>
</feature>
<evidence type="ECO:0000256" key="1">
    <source>
        <dbReference type="ARBA" id="ARBA00010716"/>
    </source>
</evidence>
<accession>A0A4Z0MUV1</accession>
<dbReference type="Gene3D" id="2.30.40.10">
    <property type="entry name" value="Urease, subunit C, domain 1"/>
    <property type="match status" value="1"/>
</dbReference>
<dbReference type="GO" id="GO:0008448">
    <property type="term" value="F:N-acetylglucosamine-6-phosphate deacetylase activity"/>
    <property type="evidence" value="ECO:0007669"/>
    <property type="project" value="UniProtKB-EC"/>
</dbReference>
<evidence type="ECO:0000256" key="8">
    <source>
        <dbReference type="PIRSR" id="PIRSR038994-3"/>
    </source>
</evidence>
<dbReference type="GO" id="GO:0006046">
    <property type="term" value="P:N-acetylglucosamine catabolic process"/>
    <property type="evidence" value="ECO:0007669"/>
    <property type="project" value="TreeGrafter"/>
</dbReference>
<dbReference type="InterPro" id="IPR032466">
    <property type="entry name" value="Metal_Hydrolase"/>
</dbReference>
<dbReference type="InterPro" id="IPR011059">
    <property type="entry name" value="Metal-dep_hydrolase_composite"/>
</dbReference>
<dbReference type="InterPro" id="IPR003764">
    <property type="entry name" value="GlcNAc_6-P_deAcase"/>
</dbReference>
<dbReference type="NCBIfam" id="TIGR00221">
    <property type="entry name" value="nagA"/>
    <property type="match status" value="1"/>
</dbReference>
<dbReference type="EC" id="3.5.1.25" evidence="10"/>
<comment type="cofactor">
    <cofactor evidence="8">
        <name>a divalent metal cation</name>
        <dbReference type="ChEBI" id="CHEBI:60240"/>
    </cofactor>
    <text evidence="8">Binds 1 divalent metal cation per subunit.</text>
</comment>
<keyword evidence="2 8" id="KW-0479">Metal-binding</keyword>
<feature type="binding site" evidence="8">
    <location>
        <position position="196"/>
    </location>
    <ligand>
        <name>Zn(2+)</name>
        <dbReference type="ChEBI" id="CHEBI:29105"/>
    </ligand>
</feature>